<feature type="transmembrane region" description="Helical" evidence="1">
    <location>
        <begin position="73"/>
        <end position="93"/>
    </location>
</feature>
<organism evidence="2 3">
    <name type="scientific">Oryzomonas rubra</name>
    <dbReference type="NCBI Taxonomy" id="2509454"/>
    <lineage>
        <taxon>Bacteria</taxon>
        <taxon>Pseudomonadati</taxon>
        <taxon>Thermodesulfobacteriota</taxon>
        <taxon>Desulfuromonadia</taxon>
        <taxon>Geobacterales</taxon>
        <taxon>Geobacteraceae</taxon>
        <taxon>Oryzomonas</taxon>
    </lineage>
</organism>
<dbReference type="EMBL" id="SRSD01000010">
    <property type="protein sequence ID" value="KAA0888786.1"/>
    <property type="molecule type" value="Genomic_DNA"/>
</dbReference>
<dbReference type="AlphaFoldDB" id="A0A5A9X6X2"/>
<evidence type="ECO:0000256" key="1">
    <source>
        <dbReference type="SAM" id="Phobius"/>
    </source>
</evidence>
<evidence type="ECO:0000313" key="2">
    <source>
        <dbReference type="EMBL" id="KAA0888786.1"/>
    </source>
</evidence>
<keyword evidence="1" id="KW-0472">Membrane</keyword>
<comment type="caution">
    <text evidence="2">The sequence shown here is derived from an EMBL/GenBank/DDBJ whole genome shotgun (WGS) entry which is preliminary data.</text>
</comment>
<proteinExistence type="predicted"/>
<evidence type="ECO:0000313" key="3">
    <source>
        <dbReference type="Proteomes" id="UP000324298"/>
    </source>
</evidence>
<accession>A0A5A9X6X2</accession>
<reference evidence="2 3" key="1">
    <citation type="submission" date="2019-04" db="EMBL/GenBank/DDBJ databases">
        <title>Geobacter ruber sp. nov., ferric-reducing bacteria isolated from paddy soil.</title>
        <authorList>
            <person name="Xu Z."/>
            <person name="Masuda Y."/>
            <person name="Itoh H."/>
            <person name="Senoo K."/>
        </authorList>
    </citation>
    <scope>NUCLEOTIDE SEQUENCE [LARGE SCALE GENOMIC DNA]</scope>
    <source>
        <strain evidence="2 3">Red88</strain>
    </source>
</reference>
<dbReference type="Proteomes" id="UP000324298">
    <property type="component" value="Unassembled WGS sequence"/>
</dbReference>
<name>A0A5A9X6X2_9BACT</name>
<keyword evidence="1" id="KW-1133">Transmembrane helix</keyword>
<sequence>MIKRFLPLIIVVLAGLCFTPNFASLQLALFTTGVVGLVLLMTLFIIGITDKWGILPDINLPDIYASAVASPDGAAKVFQALILLICVVLYVVAT</sequence>
<keyword evidence="3" id="KW-1185">Reference proteome</keyword>
<keyword evidence="1" id="KW-0812">Transmembrane</keyword>
<feature type="transmembrane region" description="Helical" evidence="1">
    <location>
        <begin position="27"/>
        <end position="48"/>
    </location>
</feature>
<dbReference type="RefSeq" id="WP_149309131.1">
    <property type="nucleotide sequence ID" value="NZ_SRSD01000010.1"/>
</dbReference>
<protein>
    <submittedName>
        <fullName evidence="2">Uncharacterized protein</fullName>
    </submittedName>
</protein>
<gene>
    <name evidence="2" type="ORF">ET418_15510</name>
</gene>